<protein>
    <recommendedName>
        <fullName evidence="4">CDP-glycerol glycerophosphotransferase (TagB/SpsB family)</fullName>
    </recommendedName>
</protein>
<dbReference type="Gene3D" id="3.40.50.12580">
    <property type="match status" value="1"/>
</dbReference>
<dbReference type="AlphaFoldDB" id="A0A2T0MH97"/>
<keyword evidence="3" id="KW-1185">Reference proteome</keyword>
<organism evidence="2 3">
    <name type="scientific">Flagellimonas meridianipacifica</name>
    <dbReference type="NCBI Taxonomy" id="1080225"/>
    <lineage>
        <taxon>Bacteria</taxon>
        <taxon>Pseudomonadati</taxon>
        <taxon>Bacteroidota</taxon>
        <taxon>Flavobacteriia</taxon>
        <taxon>Flavobacteriales</taxon>
        <taxon>Flavobacteriaceae</taxon>
        <taxon>Flagellimonas</taxon>
    </lineage>
</organism>
<evidence type="ECO:0000313" key="3">
    <source>
        <dbReference type="Proteomes" id="UP000237640"/>
    </source>
</evidence>
<feature type="transmembrane region" description="Helical" evidence="1">
    <location>
        <begin position="117"/>
        <end position="134"/>
    </location>
</feature>
<keyword evidence="1" id="KW-1133">Transmembrane helix</keyword>
<evidence type="ECO:0008006" key="4">
    <source>
        <dbReference type="Google" id="ProtNLM"/>
    </source>
</evidence>
<reference evidence="2 3" key="1">
    <citation type="submission" date="2018-03" db="EMBL/GenBank/DDBJ databases">
        <title>Genomic Encyclopedia of Archaeal and Bacterial Type Strains, Phase II (KMG-II): from individual species to whole genera.</title>
        <authorList>
            <person name="Goeker M."/>
        </authorList>
    </citation>
    <scope>NUCLEOTIDE SEQUENCE [LARGE SCALE GENOMIC DNA]</scope>
    <source>
        <strain evidence="2 3">DSM 25027</strain>
    </source>
</reference>
<gene>
    <name evidence="2" type="ORF">CLV81_0933</name>
</gene>
<name>A0A2T0MH97_9FLAO</name>
<proteinExistence type="predicted"/>
<keyword evidence="1" id="KW-0812">Transmembrane</keyword>
<keyword evidence="1" id="KW-0472">Membrane</keyword>
<dbReference type="Proteomes" id="UP000237640">
    <property type="component" value="Unassembled WGS sequence"/>
</dbReference>
<sequence>MNKTIGQVGEIWNDILQIWFGGYLDLVSGQRRDQISPQSHLKKIKIILKDFFGSIIRLFIVKRIPKDKVWFFSISSNNYNALSSIQKNVSDSIFVSRYSIKEGPNYETCFCDYRFRFFYLLFFPLNFFVYFFSYRSKAVSYYDLLFKTCGYYSESLRILKKYRPRAIVFTNDHEIAPRALLLAAKKLNITSYYVQHASVSKYFPPLKFDYALLEGQDAKNKYLAIGKTNTKISLIGMPKLDKYVQWMNTKSKIESIGIAYNAMDNINLVKELINQLTGTFPDLKFVIRPHPSDKRTLKIQKVHLSNSRVENSFEFLNRIDALIASDSSIHLEAVLLNVFSMSYNFNDNRFLDYYGFVQNNLINHYSGKTNLIKKINSLRSNKPHVQNKAKYYNAAIESDFYGSSSSKAADIIIKTLNF</sequence>
<comment type="caution">
    <text evidence="2">The sequence shown here is derived from an EMBL/GenBank/DDBJ whole genome shotgun (WGS) entry which is preliminary data.</text>
</comment>
<dbReference type="EMBL" id="PVYX01000001">
    <property type="protein sequence ID" value="PRX56932.1"/>
    <property type="molecule type" value="Genomic_DNA"/>
</dbReference>
<dbReference type="SUPFAM" id="SSF53756">
    <property type="entry name" value="UDP-Glycosyltransferase/glycogen phosphorylase"/>
    <property type="match status" value="1"/>
</dbReference>
<evidence type="ECO:0000256" key="1">
    <source>
        <dbReference type="SAM" id="Phobius"/>
    </source>
</evidence>
<dbReference type="InterPro" id="IPR043148">
    <property type="entry name" value="TagF_C"/>
</dbReference>
<accession>A0A2T0MH97</accession>
<evidence type="ECO:0000313" key="2">
    <source>
        <dbReference type="EMBL" id="PRX56932.1"/>
    </source>
</evidence>